<gene>
    <name evidence="6" type="ORF">MAMMFC1_03174</name>
</gene>
<dbReference type="OrthoDB" id="1682954at2"/>
<dbReference type="EMBL" id="AP018449">
    <property type="protein sequence ID" value="BBB92481.1"/>
    <property type="molecule type" value="Genomic_DNA"/>
</dbReference>
<accession>A0A348AN33</accession>
<keyword evidence="4 5" id="KW-0472">Membrane</keyword>
<name>A0A348AN33_9FIRM</name>
<dbReference type="KEGG" id="mana:MAMMFC1_03174"/>
<sequence>MAQRAEGGTLAVQPLFRALTGQLLVAGAPRGMIVLNMCLASIFLMALHIPWIVPVNLLIHLSAVYLTQKDEQFFDVLRRYLHKKAYYGI</sequence>
<dbReference type="GO" id="GO:0016020">
    <property type="term" value="C:membrane"/>
    <property type="evidence" value="ECO:0007669"/>
    <property type="project" value="UniProtKB-SubCell"/>
</dbReference>
<reference evidence="6 7" key="1">
    <citation type="journal article" date="2018" name="Int. J. Syst. Evol. Microbiol.">
        <title>Methylomusa anaerophila gen. nov., sp. nov., an anaerobic methanol-utilizing bacterium isolated from a microbial fuel cell.</title>
        <authorList>
            <person name="Amano N."/>
            <person name="Yamamuro A."/>
            <person name="Miyahara M."/>
            <person name="Kouzuma A."/>
            <person name="Abe T."/>
            <person name="Watanabe K."/>
        </authorList>
    </citation>
    <scope>NUCLEOTIDE SEQUENCE [LARGE SCALE GENOMIC DNA]</scope>
    <source>
        <strain evidence="6 7">MMFC1</strain>
    </source>
</reference>
<dbReference type="Pfam" id="PF05101">
    <property type="entry name" value="VirB3"/>
    <property type="match status" value="1"/>
</dbReference>
<evidence type="ECO:0000256" key="2">
    <source>
        <dbReference type="ARBA" id="ARBA00022692"/>
    </source>
</evidence>
<evidence type="ECO:0000313" key="6">
    <source>
        <dbReference type="EMBL" id="BBB92481.1"/>
    </source>
</evidence>
<evidence type="ECO:0000256" key="4">
    <source>
        <dbReference type="ARBA" id="ARBA00023136"/>
    </source>
</evidence>
<proteinExistence type="predicted"/>
<evidence type="ECO:0000313" key="7">
    <source>
        <dbReference type="Proteomes" id="UP000276437"/>
    </source>
</evidence>
<keyword evidence="3 5" id="KW-1133">Transmembrane helix</keyword>
<evidence type="ECO:0000256" key="1">
    <source>
        <dbReference type="ARBA" id="ARBA00004370"/>
    </source>
</evidence>
<dbReference type="InterPro" id="IPR007792">
    <property type="entry name" value="T4SS_VirB3/TrbD/AvhB"/>
</dbReference>
<feature type="transmembrane region" description="Helical" evidence="5">
    <location>
        <begin position="33"/>
        <end position="59"/>
    </location>
</feature>
<protein>
    <submittedName>
        <fullName evidence="6">Type IV secretory pathway, VirB3-like protein</fullName>
    </submittedName>
</protein>
<keyword evidence="7" id="KW-1185">Reference proteome</keyword>
<dbReference type="RefSeq" id="WP_126309350.1">
    <property type="nucleotide sequence ID" value="NZ_AP018449.1"/>
</dbReference>
<evidence type="ECO:0000256" key="5">
    <source>
        <dbReference type="SAM" id="Phobius"/>
    </source>
</evidence>
<evidence type="ECO:0000256" key="3">
    <source>
        <dbReference type="ARBA" id="ARBA00022989"/>
    </source>
</evidence>
<comment type="subcellular location">
    <subcellularLocation>
        <location evidence="1">Membrane</location>
    </subcellularLocation>
</comment>
<keyword evidence="2 5" id="KW-0812">Transmembrane</keyword>
<dbReference type="AlphaFoldDB" id="A0A348AN33"/>
<organism evidence="6 7">
    <name type="scientific">Methylomusa anaerophila</name>
    <dbReference type="NCBI Taxonomy" id="1930071"/>
    <lineage>
        <taxon>Bacteria</taxon>
        <taxon>Bacillati</taxon>
        <taxon>Bacillota</taxon>
        <taxon>Negativicutes</taxon>
        <taxon>Selenomonadales</taxon>
        <taxon>Sporomusaceae</taxon>
        <taxon>Methylomusa</taxon>
    </lineage>
</organism>
<dbReference type="Proteomes" id="UP000276437">
    <property type="component" value="Chromosome"/>
</dbReference>